<protein>
    <submittedName>
        <fullName evidence="1">Class I SAM-dependent methyltransferase</fullName>
    </submittedName>
</protein>
<dbReference type="InterPro" id="IPR029063">
    <property type="entry name" value="SAM-dependent_MTases_sf"/>
</dbReference>
<dbReference type="GO" id="GO:0008168">
    <property type="term" value="F:methyltransferase activity"/>
    <property type="evidence" value="ECO:0007669"/>
    <property type="project" value="UniProtKB-KW"/>
</dbReference>
<dbReference type="RefSeq" id="WP_249333159.1">
    <property type="nucleotide sequence ID" value="NZ_JACRSY010000019.1"/>
</dbReference>
<keyword evidence="1" id="KW-0489">Methyltransferase</keyword>
<evidence type="ECO:0000313" key="2">
    <source>
        <dbReference type="Proteomes" id="UP000655830"/>
    </source>
</evidence>
<dbReference type="PANTHER" id="PTHR35276:SF1">
    <property type="entry name" value="TRNA (MNM(5)S(2)U34)-METHYLTRANSFERASE, CHLOROPLASTIC"/>
    <property type="match status" value="1"/>
</dbReference>
<proteinExistence type="predicted"/>
<keyword evidence="1" id="KW-0808">Transferase</keyword>
<name>A0A926IA01_9FIRM</name>
<dbReference type="EMBL" id="JACRSY010000019">
    <property type="protein sequence ID" value="MBC8580325.1"/>
    <property type="molecule type" value="Genomic_DNA"/>
</dbReference>
<organism evidence="1 2">
    <name type="scientific">Zhenhengia yiwuensis</name>
    <dbReference type="NCBI Taxonomy" id="2763666"/>
    <lineage>
        <taxon>Bacteria</taxon>
        <taxon>Bacillati</taxon>
        <taxon>Bacillota</taxon>
        <taxon>Clostridia</taxon>
        <taxon>Lachnospirales</taxon>
        <taxon>Lachnospiraceae</taxon>
        <taxon>Zhenhengia</taxon>
    </lineage>
</organism>
<gene>
    <name evidence="1" type="ORF">H8718_12385</name>
</gene>
<dbReference type="Proteomes" id="UP000655830">
    <property type="component" value="Unassembled WGS sequence"/>
</dbReference>
<sequence length="191" mass="21570">MLSRNMTKNVHFFIESHLSQWGKENLIAMDGTLGNGYDLEFLNNQKAISTIYGFDIQAQALENSKTRIGETEKCIYYIQDSHHHLECYIEGEIDLALFNLGYLPGADKSIVTRVDTTLEAIEKTIGKLSNGGMMVVMTYPGHEEGSKEHEAVKDYLSGLHKKNLSILQLNVNNVIKPCPNCFLIINQLYKI</sequence>
<dbReference type="GO" id="GO:0032259">
    <property type="term" value="P:methylation"/>
    <property type="evidence" value="ECO:0007669"/>
    <property type="project" value="UniProtKB-KW"/>
</dbReference>
<dbReference type="PANTHER" id="PTHR35276">
    <property type="entry name" value="S-ADENOSYL-L-METHIONINE-DEPENDENT METHYLTRANSFERASES SUPERFAMILY PROTEIN"/>
    <property type="match status" value="1"/>
</dbReference>
<comment type="caution">
    <text evidence="1">The sequence shown here is derived from an EMBL/GenBank/DDBJ whole genome shotgun (WGS) entry which is preliminary data.</text>
</comment>
<reference evidence="1" key="1">
    <citation type="submission" date="2020-08" db="EMBL/GenBank/DDBJ databases">
        <title>Genome public.</title>
        <authorList>
            <person name="Liu C."/>
            <person name="Sun Q."/>
        </authorList>
    </citation>
    <scope>NUCLEOTIDE SEQUENCE</scope>
    <source>
        <strain evidence="1">NSJ-12</strain>
    </source>
</reference>
<dbReference type="InterPro" id="IPR010719">
    <property type="entry name" value="MnmM_MeTrfase"/>
</dbReference>
<dbReference type="AlphaFoldDB" id="A0A926IA01"/>
<accession>A0A926IA01</accession>
<evidence type="ECO:0000313" key="1">
    <source>
        <dbReference type="EMBL" id="MBC8580325.1"/>
    </source>
</evidence>
<keyword evidence="2" id="KW-1185">Reference proteome</keyword>
<dbReference type="Gene3D" id="3.40.50.150">
    <property type="entry name" value="Vaccinia Virus protein VP39"/>
    <property type="match status" value="1"/>
</dbReference>
<dbReference type="SUPFAM" id="SSF53335">
    <property type="entry name" value="S-adenosyl-L-methionine-dependent methyltransferases"/>
    <property type="match status" value="1"/>
</dbReference>
<dbReference type="Pfam" id="PF06962">
    <property type="entry name" value="rRNA_methylase"/>
    <property type="match status" value="1"/>
</dbReference>